<proteinExistence type="predicted"/>
<name>A0ABV5PL22_STRCM</name>
<comment type="caution">
    <text evidence="1">The sequence shown here is derived from an EMBL/GenBank/DDBJ whole genome shotgun (WGS) entry which is preliminary data.</text>
</comment>
<gene>
    <name evidence="1" type="ORF">ACFFTU_27640</name>
</gene>
<dbReference type="RefSeq" id="WP_345218913.1">
    <property type="nucleotide sequence ID" value="NZ_BAAAXE010000001.1"/>
</dbReference>
<evidence type="ECO:0000313" key="1">
    <source>
        <dbReference type="EMBL" id="MFB9523723.1"/>
    </source>
</evidence>
<dbReference type="Proteomes" id="UP001589718">
    <property type="component" value="Unassembled WGS sequence"/>
</dbReference>
<reference evidence="1 2" key="1">
    <citation type="submission" date="2024-09" db="EMBL/GenBank/DDBJ databases">
        <authorList>
            <person name="Sun Q."/>
            <person name="Mori K."/>
        </authorList>
    </citation>
    <scope>NUCLEOTIDE SEQUENCE [LARGE SCALE GENOMIC DNA]</scope>
    <source>
        <strain evidence="1 2">JCM 4362</strain>
    </source>
</reference>
<dbReference type="EMBL" id="JBHMCR010000019">
    <property type="protein sequence ID" value="MFB9523723.1"/>
    <property type="molecule type" value="Genomic_DNA"/>
</dbReference>
<protein>
    <submittedName>
        <fullName evidence="1">Uncharacterized protein</fullName>
    </submittedName>
</protein>
<accession>A0ABV5PL22</accession>
<keyword evidence="2" id="KW-1185">Reference proteome</keyword>
<organism evidence="1 2">
    <name type="scientific">Streptomyces cremeus</name>
    <dbReference type="NCBI Taxonomy" id="66881"/>
    <lineage>
        <taxon>Bacteria</taxon>
        <taxon>Bacillati</taxon>
        <taxon>Actinomycetota</taxon>
        <taxon>Actinomycetes</taxon>
        <taxon>Kitasatosporales</taxon>
        <taxon>Streptomycetaceae</taxon>
        <taxon>Streptomyces</taxon>
    </lineage>
</organism>
<sequence>MGLAERPSRAWEVAELVEEQLLVVPNELAEWESDPFWVSVWDSDPGRVLVSLHVPRVNVIESIQVRIGFAVTGESAEIQAERIVASLRRPHPLDGAEVCGGYRECAEEYGYVWPSALDG</sequence>
<evidence type="ECO:0000313" key="2">
    <source>
        <dbReference type="Proteomes" id="UP001589718"/>
    </source>
</evidence>